<dbReference type="Gene3D" id="1.10.287.510">
    <property type="entry name" value="Helix hairpin bin"/>
    <property type="match status" value="1"/>
</dbReference>
<comment type="subunit">
    <text evidence="9">Homodimer. Forms a heterotetramer composed of two Mre11 subunits and two Rad50 subunits.</text>
</comment>
<feature type="binding site" evidence="9">
    <location>
        <position position="12"/>
    </location>
    <ligand>
        <name>ATP</name>
        <dbReference type="ChEBI" id="CHEBI:30616"/>
    </ligand>
</feature>
<proteinExistence type="inferred from homology"/>
<dbReference type="PANTHER" id="PTHR32114:SF2">
    <property type="entry name" value="ABC TRANSPORTER ABCH.3"/>
    <property type="match status" value="1"/>
</dbReference>
<feature type="coiled-coil region" evidence="9">
    <location>
        <begin position="319"/>
        <end position="397"/>
    </location>
</feature>
<keyword evidence="5 9" id="KW-0862">Zinc</keyword>
<dbReference type="InterPro" id="IPR027417">
    <property type="entry name" value="P-loop_NTPase"/>
</dbReference>
<evidence type="ECO:0000256" key="5">
    <source>
        <dbReference type="ARBA" id="ARBA00022833"/>
    </source>
</evidence>
<feature type="domain" description="Zinc-hook" evidence="10">
    <location>
        <begin position="462"/>
        <end position="505"/>
    </location>
</feature>
<dbReference type="PATRIC" id="fig|634498.28.peg.1108"/>
<dbReference type="SUPFAM" id="SSF75712">
    <property type="entry name" value="Rad50 coiled-coil Zn hook"/>
    <property type="match status" value="1"/>
</dbReference>
<gene>
    <name evidence="9 12" type="primary">rad50</name>
    <name evidence="12" type="ordered locus">mru_1106</name>
</gene>
<dbReference type="HAMAP" id="MF_00449">
    <property type="entry name" value="RAD50"/>
    <property type="match status" value="1"/>
</dbReference>
<evidence type="ECO:0000256" key="2">
    <source>
        <dbReference type="ARBA" id="ARBA00022741"/>
    </source>
</evidence>
<dbReference type="STRING" id="634498.mru_1106"/>
<dbReference type="InterPro" id="IPR013134">
    <property type="entry name" value="Zn_hook_RAD50"/>
</dbReference>
<comment type="similarity">
    <text evidence="9">Belongs to the SMC family. RAD50 subfamily.</text>
</comment>
<dbReference type="AlphaFoldDB" id="D3E346"/>
<dbReference type="InterPro" id="IPR022982">
    <property type="entry name" value="Rad50_ATPase_archaeal"/>
</dbReference>
<protein>
    <recommendedName>
        <fullName evidence="9">DNA double-strand break repair Rad50 ATPase</fullName>
    </recommendedName>
</protein>
<dbReference type="GO" id="GO:0008270">
    <property type="term" value="F:zinc ion binding"/>
    <property type="evidence" value="ECO:0007669"/>
    <property type="project" value="UniProtKB-UniRule"/>
</dbReference>
<dbReference type="GO" id="GO:0005524">
    <property type="term" value="F:ATP binding"/>
    <property type="evidence" value="ECO:0007669"/>
    <property type="project" value="UniProtKB-UniRule"/>
</dbReference>
<keyword evidence="8 9" id="KW-0234">DNA repair</keyword>
<dbReference type="PANTHER" id="PTHR32114">
    <property type="entry name" value="ABC TRANSPORTER ABCH.3"/>
    <property type="match status" value="1"/>
</dbReference>
<evidence type="ECO:0000256" key="9">
    <source>
        <dbReference type="HAMAP-Rule" id="MF_00449"/>
    </source>
</evidence>
<evidence type="ECO:0000256" key="8">
    <source>
        <dbReference type="ARBA" id="ARBA00023204"/>
    </source>
</evidence>
<feature type="coiled-coil region" evidence="9">
    <location>
        <begin position="645"/>
        <end position="710"/>
    </location>
</feature>
<comment type="domain">
    <text evidence="9">The two conserved Cys that bind zinc constitute the zinc-hook, which separates the large intramolecular coiled coil regions. The 2 Cys residues coordinate one molecule of zinc with the help of the 2 Cys residues of the zinc-hook of another Rad50 molecule, thereby forming a V-shaped homodimer.</text>
</comment>
<dbReference type="Gene3D" id="3.40.50.300">
    <property type="entry name" value="P-loop containing nucleotide triphosphate hydrolases"/>
    <property type="match status" value="2"/>
</dbReference>
<keyword evidence="6 9" id="KW-0067">ATP-binding</keyword>
<organism evidence="12 13">
    <name type="scientific">Methanobrevibacter ruminantium (strain ATCC 35063 / DSM 1093 / JCM 13430 / OCM 146 / M1)</name>
    <name type="common">Methanobacterium ruminantium</name>
    <dbReference type="NCBI Taxonomy" id="634498"/>
    <lineage>
        <taxon>Archaea</taxon>
        <taxon>Methanobacteriati</taxon>
        <taxon>Methanobacteriota</taxon>
        <taxon>Methanomada group</taxon>
        <taxon>Methanobacteria</taxon>
        <taxon>Methanobacteriales</taxon>
        <taxon>Methanobacteriaceae</taxon>
        <taxon>Methanobrevibacter</taxon>
    </lineage>
</organism>
<feature type="binding site" evidence="9">
    <location>
        <begin position="842"/>
        <end position="847"/>
    </location>
    <ligand>
        <name>ATP</name>
        <dbReference type="ChEBI" id="CHEBI:30616"/>
    </ligand>
</feature>
<keyword evidence="4 9" id="KW-0378">Hydrolase</keyword>
<evidence type="ECO:0000256" key="4">
    <source>
        <dbReference type="ARBA" id="ARBA00022801"/>
    </source>
</evidence>
<dbReference type="GO" id="GO:0006302">
    <property type="term" value="P:double-strand break repair"/>
    <property type="evidence" value="ECO:0007669"/>
    <property type="project" value="UniProtKB-UniRule"/>
</dbReference>
<feature type="domain" description="Rad50/SbcC-type AAA" evidence="11">
    <location>
        <begin position="6"/>
        <end position="254"/>
    </location>
</feature>
<feature type="binding site" evidence="9">
    <location>
        <position position="486"/>
    </location>
    <ligand>
        <name>Zn(2+)</name>
        <dbReference type="ChEBI" id="CHEBI:29105"/>
    </ligand>
</feature>
<comment type="function">
    <text evidence="9">Part of the Rad50/Mre11 complex, which is involved in the early steps of DNA double-strand break (DSB) repair. The complex may facilitate opening of the processed DNA ends to aid in the recruitment of HerA and NurA. Rad50 controls the balance between DNA end bridging and DNA resection via ATP-dependent structural rearrangements of the Rad50/Mre11 complex.</text>
</comment>
<accession>D3E346</accession>
<evidence type="ECO:0000256" key="6">
    <source>
        <dbReference type="ARBA" id="ARBA00022840"/>
    </source>
</evidence>
<evidence type="ECO:0000313" key="13">
    <source>
        <dbReference type="Proteomes" id="UP000008680"/>
    </source>
</evidence>
<feature type="binding site" evidence="9">
    <location>
        <begin position="32"/>
        <end position="38"/>
    </location>
    <ligand>
        <name>ATP</name>
        <dbReference type="ChEBI" id="CHEBI:30616"/>
    </ligand>
</feature>
<dbReference type="OrthoDB" id="25344at2157"/>
<dbReference type="GO" id="GO:0016887">
    <property type="term" value="F:ATP hydrolysis activity"/>
    <property type="evidence" value="ECO:0007669"/>
    <property type="project" value="UniProtKB-UniRule"/>
</dbReference>
<evidence type="ECO:0000256" key="3">
    <source>
        <dbReference type="ARBA" id="ARBA00022763"/>
    </source>
</evidence>
<dbReference type="RefSeq" id="WP_012955907.1">
    <property type="nucleotide sequence ID" value="NC_013790.1"/>
</dbReference>
<feature type="coiled-coil region" evidence="9">
    <location>
        <begin position="554"/>
        <end position="591"/>
    </location>
</feature>
<comment type="cofactor">
    <cofactor evidence="9">
        <name>Zn(2+)</name>
        <dbReference type="ChEBI" id="CHEBI:29105"/>
    </cofactor>
    <text evidence="9">Binds 1 zinc ion per homodimer.</text>
</comment>
<evidence type="ECO:0000313" key="12">
    <source>
        <dbReference type="EMBL" id="ADC46957.1"/>
    </source>
</evidence>
<dbReference type="GeneID" id="8770758"/>
<keyword evidence="7 9" id="KW-0175">Coiled coil</keyword>
<keyword evidence="1 9" id="KW-0479">Metal-binding</keyword>
<name>D3E346_METRM</name>
<dbReference type="HOGENOM" id="CLU_004785_0_2_2"/>
<dbReference type="SUPFAM" id="SSF52540">
    <property type="entry name" value="P-loop containing nucleoside triphosphate hydrolases"/>
    <property type="match status" value="1"/>
</dbReference>
<dbReference type="eggNOG" id="arCOG00368">
    <property type="taxonomic scope" value="Archaea"/>
</dbReference>
<dbReference type="Proteomes" id="UP000008680">
    <property type="component" value="Chromosome"/>
</dbReference>
<dbReference type="Pfam" id="PF13476">
    <property type="entry name" value="AAA_23"/>
    <property type="match status" value="1"/>
</dbReference>
<sequence length="932" mass="107710">MIFKHLQLKNFKSHADTELDLDLGISLIVGENGAGKSSIFEAISFALFKNYTTNNITDLVRTNKNLDEKIEMSVKLTFLCEGNEYMVERGGILSPSKTKSKPNFKSISNLFKISNGREDIIASGNKEVDRQIEELLNMNSSTFLNAIYIRQGEISALIDDTPANRKKLITKLLRIEELETAYNNIPSIIEEYKTRKAVLESNIRPESELNFELKKAKEDHFNLDDQIKKSKEEFEGLKVELENIKEEKEKLDKEKSDFESLKLKHAHEEENLSALNKGKEELFTKLNEITRNETEMGILKPFCEKLPIYKEFKESFLALNKLKEDEENHKKTLSQIEEYKTVIKDEQENHEKYIALEGEIKVLNNKKIEMSSEIKNLNELESRKDTLTQEVSLNNQKLETFFNSSKSVLSQFDLEEEISPIKTNDDFNKLESIVEDLRTNLRTSIDNTSTEIDNLKKESISLKQEIKSLDEPLADIKKVENKCPVCQSEISEDKKNELINGYEATISGNTKRINEINGFLLKLNEDKSLNESKLKSLDSIKNDIYANKHIVDDLDKSNKTLETLDAKIKELQGKKEELESLDKMIESKNGEFIELEAHNKKYLEASTLLKSFPDETKVKDDLYAIYGKIKTEDEKLKTYISSDSELSLNITLEELDESIEKLSEKDKRYNILLGSVKDKKEYEDKYENKKKEIESKTQEIEEIKKQIESSSYDEEYYNHVNILLERLNNKFTYYSQDIAVKETNLANFETVIKNIEEIIQQNREYKEEYIAVTEYYNLLEDFRKLYSKDGIQRDLKSQSRPLIQKNTKDFFDKFSFKYSDLILDDDYNISIFGPEGEANIDMVSGGEKIAIALALRLGITQAMSKGNIETILLDEPTIHLDSFRRQELINVLRSMSIIPQMIIVTHDTELETAADTLISVEKEEGISKIENS</sequence>
<evidence type="ECO:0000259" key="11">
    <source>
        <dbReference type="Pfam" id="PF13476"/>
    </source>
</evidence>
<feature type="binding site" evidence="9">
    <location>
        <position position="151"/>
    </location>
    <ligand>
        <name>ATP</name>
        <dbReference type="ChEBI" id="CHEBI:30616"/>
    </ligand>
</feature>
<reference evidence="12 13" key="1">
    <citation type="journal article" date="2010" name="PLoS ONE">
        <title>The genome sequence of the rumen methanogen Methanobrevibacter ruminantium reveals new possibilities for controlling ruminant methane emissions.</title>
        <authorList>
            <person name="Leahy S.C."/>
            <person name="Kelly W.J."/>
            <person name="Altermann E."/>
            <person name="Ronimus R.S."/>
            <person name="Yeoman C.J."/>
            <person name="Pacheco D.M."/>
            <person name="Li D."/>
            <person name="Kong Z."/>
            <person name="McTavish S."/>
            <person name="Sang C."/>
            <person name="Lambie S.C."/>
            <person name="Janssen P.H."/>
            <person name="Dey D."/>
            <person name="Attwood G.T."/>
        </authorList>
    </citation>
    <scope>NUCLEOTIDE SEQUENCE [LARGE SCALE GENOMIC DNA]</scope>
    <source>
        <strain evidence="13">ATCC 35063 / DSM 1093 / JCM 13430 / OCM 146 / M1</strain>
    </source>
</reference>
<keyword evidence="13" id="KW-1185">Reference proteome</keyword>
<dbReference type="InterPro" id="IPR038729">
    <property type="entry name" value="Rad50/SbcC_AAA"/>
</dbReference>
<keyword evidence="3 9" id="KW-0227">DNA damage</keyword>
<dbReference type="EMBL" id="CP001719">
    <property type="protein sequence ID" value="ADC46957.1"/>
    <property type="molecule type" value="Genomic_DNA"/>
</dbReference>
<evidence type="ECO:0000256" key="7">
    <source>
        <dbReference type="ARBA" id="ARBA00023054"/>
    </source>
</evidence>
<keyword evidence="2 9" id="KW-0547">Nucleotide-binding</keyword>
<evidence type="ECO:0000256" key="1">
    <source>
        <dbReference type="ARBA" id="ARBA00022723"/>
    </source>
</evidence>
<feature type="binding site" evidence="9">
    <location>
        <position position="483"/>
    </location>
    <ligand>
        <name>Zn(2+)</name>
        <dbReference type="ChEBI" id="CHEBI:29105"/>
    </ligand>
</feature>
<dbReference type="KEGG" id="mru:mru_1106"/>
<dbReference type="Pfam" id="PF04423">
    <property type="entry name" value="Rad50_zn_hook"/>
    <property type="match status" value="1"/>
</dbReference>
<evidence type="ECO:0000259" key="10">
    <source>
        <dbReference type="Pfam" id="PF04423"/>
    </source>
</evidence>
<feature type="coiled-coil region" evidence="9">
    <location>
        <begin position="213"/>
        <end position="271"/>
    </location>
</feature>
<feature type="coiled-coil region" evidence="9">
    <location>
        <begin position="438"/>
        <end position="465"/>
    </location>
</feature>